<name>A0A8J6LS44_9FIRM</name>
<accession>A0A8J6LS44</accession>
<reference evidence="14" key="1">
    <citation type="submission" date="2020-06" db="EMBL/GenBank/DDBJ databases">
        <title>Novel chitinolytic bacterium.</title>
        <authorList>
            <person name="Ungkulpasvich U."/>
            <person name="Kosugi A."/>
            <person name="Uke A."/>
        </authorList>
    </citation>
    <scope>NUCLEOTIDE SEQUENCE</scope>
    <source>
        <strain evidence="14">UUS1-1</strain>
    </source>
</reference>
<sequence>MNLDFRPVWKEIMVITLPAFIELVMSTLFGMIDMVMVGRLGPAAITAVGLTNQPFMLLLAIFAAVNIGTTTLVAWQIGAGKPEKAEAVTRQALVISFVLGTVVSGIGVFLAPAIVGFMGAESDTFADATIYFQIVAAGLLFQVINMGITAALRGAGETKIPMLYNVGSNLFNVFGNYVLIYGKLGFPRWEVAGAAVSTTVSRLLACLAGLFVLYCSRYSVIHLKLKDDYRLHRPTVKRIFTIGLPAALEQFILHGGLMIFAKTVSTLGTLKFAAHQIGLNISGLSFAPSTAFSVASTTLVGQSLGAEKEEQAANYAMIVHKIALVVAVFNAVLFILFSYPMARIYTSDPAVAAAAGMVLKILALALPGQSTQFALAGALRGAGDTMYPLYASALGIWVFRVVVAYIFVRIFHWGLAGAWVAFVMDQYTRSAVVYFRFRSGKWKHARFRVG</sequence>
<comment type="caution">
    <text evidence="14">The sequence shown here is derived from an EMBL/GenBank/DDBJ whole genome shotgun (WGS) entry which is preliminary data.</text>
</comment>
<proteinExistence type="inferred from homology"/>
<keyword evidence="8 13" id="KW-0812">Transmembrane</keyword>
<feature type="transmembrane region" description="Helical" evidence="13">
    <location>
        <begin position="387"/>
        <end position="407"/>
    </location>
</feature>
<evidence type="ECO:0000256" key="11">
    <source>
        <dbReference type="ARBA" id="ARBA00023136"/>
    </source>
</evidence>
<dbReference type="GO" id="GO:0005886">
    <property type="term" value="C:plasma membrane"/>
    <property type="evidence" value="ECO:0007669"/>
    <property type="project" value="UniProtKB-SubCell"/>
</dbReference>
<dbReference type="AlphaFoldDB" id="A0A8J6LS44"/>
<feature type="transmembrane region" description="Helical" evidence="13">
    <location>
        <begin position="92"/>
        <end position="118"/>
    </location>
</feature>
<feature type="transmembrane region" description="Helical" evidence="13">
    <location>
        <begin position="130"/>
        <end position="150"/>
    </location>
</feature>
<keyword evidence="15" id="KW-1185">Reference proteome</keyword>
<dbReference type="GO" id="GO:0042910">
    <property type="term" value="F:xenobiotic transmembrane transporter activity"/>
    <property type="evidence" value="ECO:0007669"/>
    <property type="project" value="InterPro"/>
</dbReference>
<feature type="transmembrane region" description="Helical" evidence="13">
    <location>
        <begin position="55"/>
        <end position="80"/>
    </location>
</feature>
<protein>
    <recommendedName>
        <fullName evidence="4">Probable multidrug resistance protein NorM</fullName>
    </recommendedName>
    <alternativeName>
        <fullName evidence="12">Multidrug-efflux transporter</fullName>
    </alternativeName>
</protein>
<feature type="transmembrane region" description="Helical" evidence="13">
    <location>
        <begin position="162"/>
        <end position="180"/>
    </location>
</feature>
<feature type="transmembrane region" description="Helical" evidence="13">
    <location>
        <begin position="239"/>
        <end position="261"/>
    </location>
</feature>
<dbReference type="Pfam" id="PF01554">
    <property type="entry name" value="MatE"/>
    <property type="match status" value="2"/>
</dbReference>
<evidence type="ECO:0000256" key="1">
    <source>
        <dbReference type="ARBA" id="ARBA00003408"/>
    </source>
</evidence>
<evidence type="ECO:0000256" key="13">
    <source>
        <dbReference type="SAM" id="Phobius"/>
    </source>
</evidence>
<keyword evidence="9 13" id="KW-1133">Transmembrane helix</keyword>
<comment type="similarity">
    <text evidence="3">Belongs to the multi antimicrobial extrusion (MATE) (TC 2.A.66.1) family.</text>
</comment>
<feature type="transmembrane region" description="Helical" evidence="13">
    <location>
        <begin position="200"/>
        <end position="218"/>
    </location>
</feature>
<feature type="transmembrane region" description="Helical" evidence="13">
    <location>
        <begin position="12"/>
        <end position="35"/>
    </location>
</feature>
<dbReference type="PIRSF" id="PIRSF006603">
    <property type="entry name" value="DinF"/>
    <property type="match status" value="1"/>
</dbReference>
<evidence type="ECO:0000256" key="6">
    <source>
        <dbReference type="ARBA" id="ARBA00022449"/>
    </source>
</evidence>
<feature type="transmembrane region" description="Helical" evidence="13">
    <location>
        <begin position="349"/>
        <end position="366"/>
    </location>
</feature>
<evidence type="ECO:0000256" key="12">
    <source>
        <dbReference type="ARBA" id="ARBA00031636"/>
    </source>
</evidence>
<keyword evidence="5" id="KW-0813">Transport</keyword>
<dbReference type="InterPro" id="IPR048279">
    <property type="entry name" value="MdtK-like"/>
</dbReference>
<gene>
    <name evidence="14" type="ORF">G5B42_05465</name>
</gene>
<comment type="subcellular location">
    <subcellularLocation>
        <location evidence="2">Cell membrane</location>
        <topology evidence="2">Multi-pass membrane protein</topology>
    </subcellularLocation>
</comment>
<feature type="transmembrane region" description="Helical" evidence="13">
    <location>
        <begin position="312"/>
        <end position="337"/>
    </location>
</feature>
<keyword evidence="7" id="KW-1003">Cell membrane</keyword>
<keyword evidence="6" id="KW-0050">Antiport</keyword>
<dbReference type="PANTHER" id="PTHR43298">
    <property type="entry name" value="MULTIDRUG RESISTANCE PROTEIN NORM-RELATED"/>
    <property type="match status" value="1"/>
</dbReference>
<evidence type="ECO:0000256" key="10">
    <source>
        <dbReference type="ARBA" id="ARBA00023065"/>
    </source>
</evidence>
<dbReference type="PANTHER" id="PTHR43298:SF2">
    <property type="entry name" value="FMN_FAD EXPORTER YEEO-RELATED"/>
    <property type="match status" value="1"/>
</dbReference>
<dbReference type="Proteomes" id="UP000657177">
    <property type="component" value="Unassembled WGS sequence"/>
</dbReference>
<evidence type="ECO:0000256" key="4">
    <source>
        <dbReference type="ARBA" id="ARBA00020268"/>
    </source>
</evidence>
<evidence type="ECO:0000256" key="3">
    <source>
        <dbReference type="ARBA" id="ARBA00010199"/>
    </source>
</evidence>
<dbReference type="GO" id="GO:0015297">
    <property type="term" value="F:antiporter activity"/>
    <property type="evidence" value="ECO:0007669"/>
    <property type="project" value="UniProtKB-KW"/>
</dbReference>
<evidence type="ECO:0000256" key="7">
    <source>
        <dbReference type="ARBA" id="ARBA00022475"/>
    </source>
</evidence>
<dbReference type="NCBIfam" id="TIGR00797">
    <property type="entry name" value="matE"/>
    <property type="match status" value="1"/>
</dbReference>
<evidence type="ECO:0000313" key="15">
    <source>
        <dbReference type="Proteomes" id="UP000657177"/>
    </source>
</evidence>
<keyword evidence="11 13" id="KW-0472">Membrane</keyword>
<evidence type="ECO:0000256" key="2">
    <source>
        <dbReference type="ARBA" id="ARBA00004651"/>
    </source>
</evidence>
<dbReference type="InterPro" id="IPR050222">
    <property type="entry name" value="MATE_MdtK"/>
</dbReference>
<evidence type="ECO:0000256" key="9">
    <source>
        <dbReference type="ARBA" id="ARBA00022989"/>
    </source>
</evidence>
<evidence type="ECO:0000256" key="8">
    <source>
        <dbReference type="ARBA" id="ARBA00022692"/>
    </source>
</evidence>
<dbReference type="EMBL" id="JAAKDE010000010">
    <property type="protein sequence ID" value="MBA2132992.1"/>
    <property type="molecule type" value="Genomic_DNA"/>
</dbReference>
<evidence type="ECO:0000313" key="14">
    <source>
        <dbReference type="EMBL" id="MBA2132992.1"/>
    </source>
</evidence>
<dbReference type="GO" id="GO:0006811">
    <property type="term" value="P:monoatomic ion transport"/>
    <property type="evidence" value="ECO:0007669"/>
    <property type="project" value="UniProtKB-KW"/>
</dbReference>
<keyword evidence="10" id="KW-0406">Ion transport</keyword>
<organism evidence="14 15">
    <name type="scientific">Capillibacterium thermochitinicola</name>
    <dbReference type="NCBI Taxonomy" id="2699427"/>
    <lineage>
        <taxon>Bacteria</taxon>
        <taxon>Bacillati</taxon>
        <taxon>Bacillota</taxon>
        <taxon>Capillibacterium</taxon>
    </lineage>
</organism>
<evidence type="ECO:0000256" key="5">
    <source>
        <dbReference type="ARBA" id="ARBA00022448"/>
    </source>
</evidence>
<dbReference type="CDD" id="cd13137">
    <property type="entry name" value="MATE_NorM_like"/>
    <property type="match status" value="1"/>
</dbReference>
<comment type="function">
    <text evidence="1">Multidrug efflux pump.</text>
</comment>
<dbReference type="InterPro" id="IPR002528">
    <property type="entry name" value="MATE_fam"/>
</dbReference>